<organism evidence="2 3">
    <name type="scientific">Stenotrophomonas indicatrix</name>
    <dbReference type="NCBI Taxonomy" id="2045451"/>
    <lineage>
        <taxon>Bacteria</taxon>
        <taxon>Pseudomonadati</taxon>
        <taxon>Pseudomonadota</taxon>
        <taxon>Gammaproteobacteria</taxon>
        <taxon>Lysobacterales</taxon>
        <taxon>Lysobacteraceae</taxon>
        <taxon>Stenotrophomonas</taxon>
    </lineage>
</organism>
<keyword evidence="1" id="KW-0472">Membrane</keyword>
<reference evidence="3" key="1">
    <citation type="submission" date="2016-10" db="EMBL/GenBank/DDBJ databases">
        <authorList>
            <person name="Varghese N."/>
        </authorList>
    </citation>
    <scope>NUCLEOTIDE SEQUENCE [LARGE SCALE GENOMIC DNA]</scope>
    <source>
        <strain evidence="3">92MFCol6.1</strain>
    </source>
</reference>
<dbReference type="AlphaFoldDB" id="A0A1W1GU91"/>
<sequence length="95" mass="10384">MIYRGWGFMTLVTPIAGILLLAYFFPHDGAKGNIPLQQVLLGGGIGAAVNVLLGLWLNRAPRQEGEAAPHHFFFVPMQWVALVIVAVCVMISLLR</sequence>
<dbReference type="RefSeq" id="WP_080148450.1">
    <property type="nucleotide sequence ID" value="NZ_CP037883.1"/>
</dbReference>
<evidence type="ECO:0000313" key="3">
    <source>
        <dbReference type="Proteomes" id="UP000191133"/>
    </source>
</evidence>
<keyword evidence="1" id="KW-0812">Transmembrane</keyword>
<dbReference type="Proteomes" id="UP000191133">
    <property type="component" value="Unassembled WGS sequence"/>
</dbReference>
<dbReference type="EMBL" id="FWEU01000001">
    <property type="protein sequence ID" value="SLM22824.1"/>
    <property type="molecule type" value="Genomic_DNA"/>
</dbReference>
<feature type="transmembrane region" description="Helical" evidence="1">
    <location>
        <begin position="38"/>
        <end position="57"/>
    </location>
</feature>
<accession>A0A1W1GU91</accession>
<gene>
    <name evidence="2" type="ORF">SAMN04488690_0498</name>
</gene>
<evidence type="ECO:0000313" key="2">
    <source>
        <dbReference type="EMBL" id="SLM22824.1"/>
    </source>
</evidence>
<feature type="transmembrane region" description="Helical" evidence="1">
    <location>
        <begin position="77"/>
        <end position="94"/>
    </location>
</feature>
<feature type="transmembrane region" description="Helical" evidence="1">
    <location>
        <begin position="6"/>
        <end position="26"/>
    </location>
</feature>
<protein>
    <recommendedName>
        <fullName evidence="4">Transmembrane protein</fullName>
    </recommendedName>
</protein>
<name>A0A1W1GU91_9GAMM</name>
<evidence type="ECO:0000256" key="1">
    <source>
        <dbReference type="SAM" id="Phobius"/>
    </source>
</evidence>
<proteinExistence type="predicted"/>
<dbReference type="GeneID" id="64105315"/>
<keyword evidence="1" id="KW-1133">Transmembrane helix</keyword>
<evidence type="ECO:0008006" key="4">
    <source>
        <dbReference type="Google" id="ProtNLM"/>
    </source>
</evidence>